<comment type="caution">
    <text evidence="2">The sequence shown here is derived from an EMBL/GenBank/DDBJ whole genome shotgun (WGS) entry which is preliminary data.</text>
</comment>
<keyword evidence="3" id="KW-1185">Reference proteome</keyword>
<evidence type="ECO:0000313" key="2">
    <source>
        <dbReference type="EMBL" id="TSJ46447.1"/>
    </source>
</evidence>
<proteinExistence type="predicted"/>
<feature type="domain" description="Tetrapyrrole biosynthesis uroporphyrinogen III synthase" evidence="1">
    <location>
        <begin position="54"/>
        <end position="227"/>
    </location>
</feature>
<dbReference type="InterPro" id="IPR036108">
    <property type="entry name" value="4pyrrol_syn_uPrphyn_synt_sf"/>
</dbReference>
<name>A0A556N2L6_9FLAO</name>
<evidence type="ECO:0000313" key="3">
    <source>
        <dbReference type="Proteomes" id="UP000316008"/>
    </source>
</evidence>
<evidence type="ECO:0000259" key="1">
    <source>
        <dbReference type="Pfam" id="PF02602"/>
    </source>
</evidence>
<dbReference type="EMBL" id="VLPL01000002">
    <property type="protein sequence ID" value="TSJ46447.1"/>
    <property type="molecule type" value="Genomic_DNA"/>
</dbReference>
<sequence length="235" mass="26838">MWCWKLYWLKRMKTRSIFLSSESDSSLPVVNFCRENDLLLVRKSFISFRKVPFEIPQGWKVLFFSSPRSFDFFISEGFKLEADQQIACIGLETKKHIEESGYEVSFFGLNAGNPKEVAVEFEAWLGDRIALFPQSTKSNKTIESALPASQRIPLLVYDTVSDPVPFLNSFSVYIFTSPSNYKSFVSLNAIPEDSKVIAWGYSTAEVIMDDDAPVHFILDTATYSELLEILCKIPF</sequence>
<protein>
    <recommendedName>
        <fullName evidence="1">Tetrapyrrole biosynthesis uroporphyrinogen III synthase domain-containing protein</fullName>
    </recommendedName>
</protein>
<dbReference type="Pfam" id="PF02602">
    <property type="entry name" value="HEM4"/>
    <property type="match status" value="1"/>
</dbReference>
<dbReference type="InterPro" id="IPR003754">
    <property type="entry name" value="4pyrrol_synth_uPrphyn_synth"/>
</dbReference>
<accession>A0A556N2L6</accession>
<dbReference type="GO" id="GO:0033014">
    <property type="term" value="P:tetrapyrrole biosynthetic process"/>
    <property type="evidence" value="ECO:0007669"/>
    <property type="project" value="InterPro"/>
</dbReference>
<dbReference type="AlphaFoldDB" id="A0A556N2L6"/>
<dbReference type="Gene3D" id="3.40.50.10090">
    <property type="match status" value="2"/>
</dbReference>
<organism evidence="2 3">
    <name type="scientific">Fluviicola chungangensis</name>
    <dbReference type="NCBI Taxonomy" id="2597671"/>
    <lineage>
        <taxon>Bacteria</taxon>
        <taxon>Pseudomonadati</taxon>
        <taxon>Bacteroidota</taxon>
        <taxon>Flavobacteriia</taxon>
        <taxon>Flavobacteriales</taxon>
        <taxon>Crocinitomicaceae</taxon>
        <taxon>Fluviicola</taxon>
    </lineage>
</organism>
<dbReference type="GO" id="GO:0004852">
    <property type="term" value="F:uroporphyrinogen-III synthase activity"/>
    <property type="evidence" value="ECO:0007669"/>
    <property type="project" value="InterPro"/>
</dbReference>
<dbReference type="OrthoDB" id="1466968at2"/>
<gene>
    <name evidence="2" type="ORF">FO442_04620</name>
</gene>
<dbReference type="SUPFAM" id="SSF69618">
    <property type="entry name" value="HemD-like"/>
    <property type="match status" value="1"/>
</dbReference>
<dbReference type="Proteomes" id="UP000316008">
    <property type="component" value="Unassembled WGS sequence"/>
</dbReference>
<reference evidence="2 3" key="1">
    <citation type="submission" date="2019-07" db="EMBL/GenBank/DDBJ databases">
        <authorList>
            <person name="Huq M.A."/>
        </authorList>
    </citation>
    <scope>NUCLEOTIDE SEQUENCE [LARGE SCALE GENOMIC DNA]</scope>
    <source>
        <strain evidence="2 3">MAH-3</strain>
    </source>
</reference>